<dbReference type="EMBL" id="CM037162">
    <property type="protein sequence ID" value="KAH7864665.1"/>
    <property type="molecule type" value="Genomic_DNA"/>
</dbReference>
<dbReference type="Proteomes" id="UP000828048">
    <property type="component" value="Chromosome 12"/>
</dbReference>
<sequence>MDGTYFYKTAYDTDTLTSTLRKSAGDFCFGVSRKYIEAKEPGDNKGEYHARKQCIHDTTTVPEILVLSHGCRSCRSYAGICSCTVHLARLLSNNVECSGSTDLRKLFEEKSSENEGIKATNQAQRVGPESYCPYPPVSPMGRV</sequence>
<evidence type="ECO:0000313" key="1">
    <source>
        <dbReference type="EMBL" id="KAH7864665.1"/>
    </source>
</evidence>
<keyword evidence="2" id="KW-1185">Reference proteome</keyword>
<protein>
    <submittedName>
        <fullName evidence="1">Uncharacterized protein</fullName>
    </submittedName>
</protein>
<evidence type="ECO:0000313" key="2">
    <source>
        <dbReference type="Proteomes" id="UP000828048"/>
    </source>
</evidence>
<organism evidence="1 2">
    <name type="scientific">Vaccinium darrowii</name>
    <dbReference type="NCBI Taxonomy" id="229202"/>
    <lineage>
        <taxon>Eukaryota</taxon>
        <taxon>Viridiplantae</taxon>
        <taxon>Streptophyta</taxon>
        <taxon>Embryophyta</taxon>
        <taxon>Tracheophyta</taxon>
        <taxon>Spermatophyta</taxon>
        <taxon>Magnoliopsida</taxon>
        <taxon>eudicotyledons</taxon>
        <taxon>Gunneridae</taxon>
        <taxon>Pentapetalae</taxon>
        <taxon>asterids</taxon>
        <taxon>Ericales</taxon>
        <taxon>Ericaceae</taxon>
        <taxon>Vaccinioideae</taxon>
        <taxon>Vaccinieae</taxon>
        <taxon>Vaccinium</taxon>
    </lineage>
</organism>
<reference evidence="1 2" key="1">
    <citation type="journal article" date="2021" name="Hortic Res">
        <title>High-quality reference genome and annotation aids understanding of berry development for evergreen blueberry (Vaccinium darrowii).</title>
        <authorList>
            <person name="Yu J."/>
            <person name="Hulse-Kemp A.M."/>
            <person name="Babiker E."/>
            <person name="Staton M."/>
        </authorList>
    </citation>
    <scope>NUCLEOTIDE SEQUENCE [LARGE SCALE GENOMIC DNA]</scope>
    <source>
        <strain evidence="2">cv. NJ 8807/NJ 8810</strain>
        <tissue evidence="1">Young leaf</tissue>
    </source>
</reference>
<comment type="caution">
    <text evidence="1">The sequence shown here is derived from an EMBL/GenBank/DDBJ whole genome shotgun (WGS) entry which is preliminary data.</text>
</comment>
<accession>A0ACB7ZFL9</accession>
<name>A0ACB7ZFL9_9ERIC</name>
<proteinExistence type="predicted"/>
<gene>
    <name evidence="1" type="ORF">Vadar_032352</name>
</gene>